<evidence type="ECO:0000256" key="10">
    <source>
        <dbReference type="ARBA" id="ARBA00034478"/>
    </source>
</evidence>
<dbReference type="FunFam" id="3.20.20.220:FF:000001">
    <property type="entry name" value="Methylenetetrahydrofolate reductase"/>
    <property type="match status" value="1"/>
</dbReference>
<dbReference type="GO" id="GO:0005829">
    <property type="term" value="C:cytosol"/>
    <property type="evidence" value="ECO:0007669"/>
    <property type="project" value="InterPro"/>
</dbReference>
<comment type="cofactor">
    <cofactor evidence="1 12">
        <name>FAD</name>
        <dbReference type="ChEBI" id="CHEBI:57692"/>
    </cofactor>
</comment>
<dbReference type="NCBIfam" id="NF006950">
    <property type="entry name" value="PRK09432.1"/>
    <property type="match status" value="1"/>
</dbReference>
<accession>A0A9X9HZ08</accession>
<dbReference type="GO" id="GO:0035999">
    <property type="term" value="P:tetrahydrofolate interconversion"/>
    <property type="evidence" value="ECO:0007669"/>
    <property type="project" value="TreeGrafter"/>
</dbReference>
<evidence type="ECO:0000256" key="7">
    <source>
        <dbReference type="ARBA" id="ARBA00023002"/>
    </source>
</evidence>
<evidence type="ECO:0000256" key="1">
    <source>
        <dbReference type="ARBA" id="ARBA00001974"/>
    </source>
</evidence>
<name>A0A9X9HZ08_NEISU</name>
<proteinExistence type="inferred from homology"/>
<evidence type="ECO:0000256" key="4">
    <source>
        <dbReference type="ARBA" id="ARBA00022605"/>
    </source>
</evidence>
<dbReference type="Gene3D" id="3.20.20.220">
    <property type="match status" value="1"/>
</dbReference>
<dbReference type="EC" id="1.5.1.54" evidence="12"/>
<evidence type="ECO:0000256" key="3">
    <source>
        <dbReference type="ARBA" id="ARBA00006743"/>
    </source>
</evidence>
<evidence type="ECO:0000313" key="14">
    <source>
        <dbReference type="Proteomes" id="UP001057305"/>
    </source>
</evidence>
<evidence type="ECO:0000256" key="9">
    <source>
        <dbReference type="ARBA" id="ARBA00023167"/>
    </source>
</evidence>
<dbReference type="EMBL" id="CP073116">
    <property type="protein sequence ID" value="UTG71996.1"/>
    <property type="molecule type" value="Genomic_DNA"/>
</dbReference>
<keyword evidence="8" id="KW-0520">NAD</keyword>
<evidence type="ECO:0000256" key="6">
    <source>
        <dbReference type="ARBA" id="ARBA00022827"/>
    </source>
</evidence>
<evidence type="ECO:0000256" key="2">
    <source>
        <dbReference type="ARBA" id="ARBA00004777"/>
    </source>
</evidence>
<comment type="similarity">
    <text evidence="3 12">Belongs to the methylenetetrahydrofolate reductase family.</text>
</comment>
<sequence length="319" mass="36086">MNHAREINALNHSLSDLKGDINVSFEFFPPKNEQMETMLWDSIHRLQTLHPKFVSVTYGANSGERDRTHSIVKRIQQETGLEAAPHLTGIDASPDELRQIAKDYWDSGIRRIVALRGDEPPGYEKKPFYAEDLVKLLRSVADFDISVAAYPEVHPEAKSAQADLINLKRKIDAGANHVITQFFFDVESYLRFRDRCVMMGIDVEIVPGILPVTNFKQLTKMAQVTNVKIPSWLSKMYEGLDDDQGTRNLVAASIAIDMVKVLSREGVKDFHFYTLNRSELTYAICHILGVRPVNKTDGLPILIYNIEYSGHTGLIKNSN</sequence>
<dbReference type="Proteomes" id="UP001057305">
    <property type="component" value="Chromosome"/>
</dbReference>
<dbReference type="NCBIfam" id="TIGR00676">
    <property type="entry name" value="fadh2"/>
    <property type="match status" value="1"/>
</dbReference>
<dbReference type="SUPFAM" id="SSF51730">
    <property type="entry name" value="FAD-linked oxidoreductase"/>
    <property type="match status" value="1"/>
</dbReference>
<dbReference type="InterPro" id="IPR029041">
    <property type="entry name" value="FAD-linked_oxidoreductase-like"/>
</dbReference>
<dbReference type="AlphaFoldDB" id="A0A9X9HZ08"/>
<protein>
    <recommendedName>
        <fullName evidence="12">Methylenetetrahydrofolate reductase</fullName>
        <ecNumber evidence="12">1.5.1.54</ecNumber>
    </recommendedName>
</protein>
<dbReference type="PANTHER" id="PTHR45754:SF3">
    <property type="entry name" value="METHYLENETETRAHYDROFOLATE REDUCTASE (NADPH)"/>
    <property type="match status" value="1"/>
</dbReference>
<gene>
    <name evidence="13" type="primary">metF</name>
    <name evidence="13" type="ORF">KCG56_00395</name>
</gene>
<dbReference type="GO" id="GO:0009086">
    <property type="term" value="P:methionine biosynthetic process"/>
    <property type="evidence" value="ECO:0007669"/>
    <property type="project" value="UniProtKB-KW"/>
</dbReference>
<reference evidence="13" key="1">
    <citation type="submission" date="2021-04" db="EMBL/GenBank/DDBJ databases">
        <title>Characterizing Neisseria spp. as novel respiratory pathobionts in bronchiectasis.</title>
        <authorList>
            <person name="Li L."/>
            <person name="Mac Aogain M."/>
            <person name="Xu T."/>
            <person name="Jaggi T.K."/>
            <person name="Chan L.Y."/>
            <person name="Keir H.R."/>
            <person name="Dicker A.J."/>
            <person name="Qu J."/>
            <person name="Liu Y."/>
            <person name="Chen H.S."/>
            <person name="Koh M.S."/>
            <person name="Ong T.H."/>
            <person name="Lim A.Y.H."/>
            <person name="Abisheganaden J."/>
            <person name="Low T.B."/>
            <person name="Oliver B.G."/>
            <person name="Tan N.S."/>
            <person name="Fang M."/>
            <person name="Chalmers J.D."/>
            <person name="Chotirmall S.H."/>
        </authorList>
    </citation>
    <scope>NUCLEOTIDE SEQUENCE</scope>
    <source>
        <strain evidence="13">TT0073</strain>
    </source>
</reference>
<evidence type="ECO:0000313" key="13">
    <source>
        <dbReference type="EMBL" id="UTG71996.1"/>
    </source>
</evidence>
<comment type="pathway">
    <text evidence="2 12">One-carbon metabolism; tetrahydrofolate interconversion.</text>
</comment>
<evidence type="ECO:0000256" key="11">
    <source>
        <dbReference type="ARBA" id="ARBA00048628"/>
    </source>
</evidence>
<dbReference type="InterPro" id="IPR003171">
    <property type="entry name" value="Mehydrof_redctse-like"/>
</dbReference>
<organism evidence="13 14">
    <name type="scientific">Neisseria subflava</name>
    <dbReference type="NCBI Taxonomy" id="28449"/>
    <lineage>
        <taxon>Bacteria</taxon>
        <taxon>Pseudomonadati</taxon>
        <taxon>Pseudomonadota</taxon>
        <taxon>Betaproteobacteria</taxon>
        <taxon>Neisseriales</taxon>
        <taxon>Neisseriaceae</taxon>
        <taxon>Neisseria</taxon>
    </lineage>
</organism>
<keyword evidence="6 12" id="KW-0274">FAD</keyword>
<dbReference type="CDD" id="cd00537">
    <property type="entry name" value="MTHFR"/>
    <property type="match status" value="1"/>
</dbReference>
<dbReference type="PANTHER" id="PTHR45754">
    <property type="entry name" value="METHYLENETETRAHYDROFOLATE REDUCTASE"/>
    <property type="match status" value="1"/>
</dbReference>
<evidence type="ECO:0000256" key="5">
    <source>
        <dbReference type="ARBA" id="ARBA00022630"/>
    </source>
</evidence>
<dbReference type="InterPro" id="IPR004620">
    <property type="entry name" value="MTHF_reductase_bac"/>
</dbReference>
<evidence type="ECO:0000256" key="8">
    <source>
        <dbReference type="ARBA" id="ARBA00023027"/>
    </source>
</evidence>
<comment type="catalytic activity">
    <reaction evidence="11">
        <text>(6S)-5-methyl-5,6,7,8-tetrahydrofolate + NAD(+) = (6R)-5,10-methylene-5,6,7,8-tetrahydrofolate + NADH + H(+)</text>
        <dbReference type="Rhea" id="RHEA:19821"/>
        <dbReference type="ChEBI" id="CHEBI:15378"/>
        <dbReference type="ChEBI" id="CHEBI:15636"/>
        <dbReference type="ChEBI" id="CHEBI:18608"/>
        <dbReference type="ChEBI" id="CHEBI:57540"/>
        <dbReference type="ChEBI" id="CHEBI:57945"/>
        <dbReference type="EC" id="1.5.1.54"/>
    </reaction>
    <physiologicalReaction direction="right-to-left" evidence="11">
        <dbReference type="Rhea" id="RHEA:19823"/>
    </physiologicalReaction>
</comment>
<keyword evidence="9" id="KW-0486">Methionine biosynthesis</keyword>
<keyword evidence="5 12" id="KW-0285">Flavoprotein</keyword>
<dbReference type="GO" id="GO:0071949">
    <property type="term" value="F:FAD binding"/>
    <property type="evidence" value="ECO:0007669"/>
    <property type="project" value="TreeGrafter"/>
</dbReference>
<keyword evidence="7 12" id="KW-0560">Oxidoreductase</keyword>
<evidence type="ECO:0000256" key="12">
    <source>
        <dbReference type="RuleBase" id="RU003862"/>
    </source>
</evidence>
<comment type="pathway">
    <text evidence="10">Amino-acid biosynthesis; L-methionine biosynthesis via de novo pathway.</text>
</comment>
<dbReference type="Pfam" id="PF02219">
    <property type="entry name" value="MTHFR"/>
    <property type="match status" value="1"/>
</dbReference>
<dbReference type="GO" id="GO:0106312">
    <property type="term" value="F:methylenetetrahydrofolate reductase (NADH) activity"/>
    <property type="evidence" value="ECO:0007669"/>
    <property type="project" value="UniProtKB-EC"/>
</dbReference>
<keyword evidence="4" id="KW-0028">Amino-acid biosynthesis</keyword>